<proteinExistence type="predicted"/>
<protein>
    <submittedName>
        <fullName evidence="1">Uncharacterized protein</fullName>
    </submittedName>
</protein>
<sequence length="249" mass="29316">MVVSLIHPHTCGFAKAAIWRITRDASVKIKRVNNETPYQHRVRTVQVIHERFSQSFPGKKFAVDFKTFMRKLPDLRKKISNWNPRKKTEREQYFEAFSADNWKALSIEHKAEHSLTDCRACFHKYSIQQSFFPVQCKEFQGCLKQNPAIVAKNIAGKIIQQPGQVKCTRREYQAGVQKVYDEINPVFERVFNVPLEKALTTLPTLNIQTSRSATERKRERRKQLRKAKTSIEKHWKSTSVMRYTYVKFH</sequence>
<name>A0A7D9JDU5_PARCT</name>
<accession>A0A7D9JDU5</accession>
<dbReference type="EMBL" id="CACRXK020014538">
    <property type="protein sequence ID" value="CAB4027001.1"/>
    <property type="molecule type" value="Genomic_DNA"/>
</dbReference>
<evidence type="ECO:0000313" key="1">
    <source>
        <dbReference type="EMBL" id="CAB4027001.1"/>
    </source>
</evidence>
<evidence type="ECO:0000313" key="2">
    <source>
        <dbReference type="Proteomes" id="UP001152795"/>
    </source>
</evidence>
<dbReference type="Proteomes" id="UP001152795">
    <property type="component" value="Unassembled WGS sequence"/>
</dbReference>
<gene>
    <name evidence="1" type="ORF">PACLA_8A079459</name>
</gene>
<organism evidence="1 2">
    <name type="scientific">Paramuricea clavata</name>
    <name type="common">Red gorgonian</name>
    <name type="synonym">Violescent sea-whip</name>
    <dbReference type="NCBI Taxonomy" id="317549"/>
    <lineage>
        <taxon>Eukaryota</taxon>
        <taxon>Metazoa</taxon>
        <taxon>Cnidaria</taxon>
        <taxon>Anthozoa</taxon>
        <taxon>Octocorallia</taxon>
        <taxon>Malacalcyonacea</taxon>
        <taxon>Plexauridae</taxon>
        <taxon>Paramuricea</taxon>
    </lineage>
</organism>
<keyword evidence="2" id="KW-1185">Reference proteome</keyword>
<dbReference type="OrthoDB" id="5980153at2759"/>
<reference evidence="1" key="1">
    <citation type="submission" date="2020-04" db="EMBL/GenBank/DDBJ databases">
        <authorList>
            <person name="Alioto T."/>
            <person name="Alioto T."/>
            <person name="Gomez Garrido J."/>
        </authorList>
    </citation>
    <scope>NUCLEOTIDE SEQUENCE</scope>
    <source>
        <strain evidence="1">A484AB</strain>
    </source>
</reference>
<comment type="caution">
    <text evidence="1">The sequence shown here is derived from an EMBL/GenBank/DDBJ whole genome shotgun (WGS) entry which is preliminary data.</text>
</comment>
<dbReference type="AlphaFoldDB" id="A0A7D9JDU5"/>